<organism evidence="2 3">
    <name type="scientific">Portunus trituberculatus</name>
    <name type="common">Swimming crab</name>
    <name type="synonym">Neptunus trituberculatus</name>
    <dbReference type="NCBI Taxonomy" id="210409"/>
    <lineage>
        <taxon>Eukaryota</taxon>
        <taxon>Metazoa</taxon>
        <taxon>Ecdysozoa</taxon>
        <taxon>Arthropoda</taxon>
        <taxon>Crustacea</taxon>
        <taxon>Multicrustacea</taxon>
        <taxon>Malacostraca</taxon>
        <taxon>Eumalacostraca</taxon>
        <taxon>Eucarida</taxon>
        <taxon>Decapoda</taxon>
        <taxon>Pleocyemata</taxon>
        <taxon>Brachyura</taxon>
        <taxon>Eubrachyura</taxon>
        <taxon>Portunoidea</taxon>
        <taxon>Portunidae</taxon>
        <taxon>Portuninae</taxon>
        <taxon>Portunus</taxon>
    </lineage>
</organism>
<accession>A0A5B7IKL6</accession>
<comment type="caution">
    <text evidence="2">The sequence shown here is derived from an EMBL/GenBank/DDBJ whole genome shotgun (WGS) entry which is preliminary data.</text>
</comment>
<sequence>MSPSTEPLFTIIHYTATEDTTRTISFTIIFPSFPFNAFLYFVHRHHDQGNRSNKANQSKAKQRAACCDVAVPIPPRTAQSE</sequence>
<dbReference type="Proteomes" id="UP000324222">
    <property type="component" value="Unassembled WGS sequence"/>
</dbReference>
<keyword evidence="3" id="KW-1185">Reference proteome</keyword>
<keyword evidence="1" id="KW-1133">Transmembrane helix</keyword>
<dbReference type="EMBL" id="VSRR010067302">
    <property type="protein sequence ID" value="MPC85090.1"/>
    <property type="molecule type" value="Genomic_DNA"/>
</dbReference>
<feature type="transmembrane region" description="Helical" evidence="1">
    <location>
        <begin position="24"/>
        <end position="42"/>
    </location>
</feature>
<keyword evidence="1" id="KW-0472">Membrane</keyword>
<reference evidence="2 3" key="1">
    <citation type="submission" date="2019-05" db="EMBL/GenBank/DDBJ databases">
        <title>Another draft genome of Portunus trituberculatus and its Hox gene families provides insights of decapod evolution.</title>
        <authorList>
            <person name="Jeong J.-H."/>
            <person name="Song I."/>
            <person name="Kim S."/>
            <person name="Choi T."/>
            <person name="Kim D."/>
            <person name="Ryu S."/>
            <person name="Kim W."/>
        </authorList>
    </citation>
    <scope>NUCLEOTIDE SEQUENCE [LARGE SCALE GENOMIC DNA]</scope>
    <source>
        <tissue evidence="2">Muscle</tissue>
    </source>
</reference>
<proteinExistence type="predicted"/>
<name>A0A5B7IKL6_PORTR</name>
<keyword evidence="1" id="KW-0812">Transmembrane</keyword>
<evidence type="ECO:0000256" key="1">
    <source>
        <dbReference type="SAM" id="Phobius"/>
    </source>
</evidence>
<protein>
    <submittedName>
        <fullName evidence="2">Uncharacterized protein</fullName>
    </submittedName>
</protein>
<dbReference type="AlphaFoldDB" id="A0A5B7IKL6"/>
<evidence type="ECO:0000313" key="3">
    <source>
        <dbReference type="Proteomes" id="UP000324222"/>
    </source>
</evidence>
<evidence type="ECO:0000313" key="2">
    <source>
        <dbReference type="EMBL" id="MPC85090.1"/>
    </source>
</evidence>
<gene>
    <name evidence="2" type="ORF">E2C01_079849</name>
</gene>